<keyword evidence="2 11" id="KW-0813">Transport</keyword>
<keyword evidence="9 11" id="KW-0739">Sodium transport</keyword>
<accession>A0AAD9N2N7</accession>
<proteinExistence type="inferred from homology"/>
<evidence type="ECO:0000256" key="2">
    <source>
        <dbReference type="ARBA" id="ARBA00022448"/>
    </source>
</evidence>
<gene>
    <name evidence="12" type="ORF">LSH36_253g01004</name>
</gene>
<comment type="caution">
    <text evidence="12">The sequence shown here is derived from an EMBL/GenBank/DDBJ whole genome shotgun (WGS) entry which is preliminary data.</text>
</comment>
<dbReference type="GO" id="GO:0015280">
    <property type="term" value="F:ligand-gated sodium channel activity"/>
    <property type="evidence" value="ECO:0007669"/>
    <property type="project" value="TreeGrafter"/>
</dbReference>
<evidence type="ECO:0000256" key="7">
    <source>
        <dbReference type="ARBA" id="ARBA00023065"/>
    </source>
</evidence>
<protein>
    <submittedName>
        <fullName evidence="12">Uncharacterized protein</fullName>
    </submittedName>
</protein>
<evidence type="ECO:0000256" key="8">
    <source>
        <dbReference type="ARBA" id="ARBA00023136"/>
    </source>
</evidence>
<evidence type="ECO:0000256" key="5">
    <source>
        <dbReference type="ARBA" id="ARBA00022989"/>
    </source>
</evidence>
<keyword evidence="6" id="KW-0915">Sodium</keyword>
<keyword evidence="13" id="KW-1185">Reference proteome</keyword>
<evidence type="ECO:0000256" key="3">
    <source>
        <dbReference type="ARBA" id="ARBA00022461"/>
    </source>
</evidence>
<name>A0AAD9N2N7_9ANNE</name>
<sequence>MPLTYASTLLKNGSHDMKHGCDIKHINEYGRQAARFFQFQKNSFVELEFRNSVKFPAITICNQNSFKLSSSLEAGWYQLAKLLSSGQTTTKSNKRCPLIYLEVKLNTSFVAFNRQYLYHGPLFDDRRQLYITLIEPFIYLYQDSDTWYIADQLSHGTLYAKTKSSESVAERLGRQLWSVNKSLEWEDLDISIKCDMNFKQLVNYTAPPIDGHVDMLMLYNETAHREEDFIRKCVWKGKPCTEVGNVTEIMTDIGLCHTLTFDQSTMEHAGVTSVCVFSQVNSISRPWGNCAEMPLDYFDDYSKSRCIIECEMEAVQKKCECRVFYMPHKQGKAMPHKQGKAVPHKQSKAMPHKQGEPKVCDVETFLTCAVPYLGMYLLYCLIALMEENQFRNFTPVV</sequence>
<dbReference type="Pfam" id="PF00858">
    <property type="entry name" value="ASC"/>
    <property type="match status" value="2"/>
</dbReference>
<evidence type="ECO:0000256" key="9">
    <source>
        <dbReference type="ARBA" id="ARBA00023201"/>
    </source>
</evidence>
<keyword evidence="10 11" id="KW-0407">Ion channel</keyword>
<evidence type="ECO:0000256" key="1">
    <source>
        <dbReference type="ARBA" id="ARBA00004141"/>
    </source>
</evidence>
<keyword evidence="8" id="KW-0472">Membrane</keyword>
<evidence type="ECO:0000256" key="6">
    <source>
        <dbReference type="ARBA" id="ARBA00023053"/>
    </source>
</evidence>
<dbReference type="Proteomes" id="UP001208570">
    <property type="component" value="Unassembled WGS sequence"/>
</dbReference>
<dbReference type="GO" id="GO:0005886">
    <property type="term" value="C:plasma membrane"/>
    <property type="evidence" value="ECO:0007669"/>
    <property type="project" value="TreeGrafter"/>
</dbReference>
<dbReference type="Gene3D" id="2.60.470.10">
    <property type="entry name" value="Acid-sensing ion channels like domains"/>
    <property type="match status" value="1"/>
</dbReference>
<evidence type="ECO:0000256" key="11">
    <source>
        <dbReference type="RuleBase" id="RU000679"/>
    </source>
</evidence>
<keyword evidence="7 11" id="KW-0406">Ion transport</keyword>
<dbReference type="EMBL" id="JAODUP010000253">
    <property type="protein sequence ID" value="KAK2154927.1"/>
    <property type="molecule type" value="Genomic_DNA"/>
</dbReference>
<reference evidence="12" key="1">
    <citation type="journal article" date="2023" name="Mol. Biol. Evol.">
        <title>Third-Generation Sequencing Reveals the Adaptive Role of the Epigenome in Three Deep-Sea Polychaetes.</title>
        <authorList>
            <person name="Perez M."/>
            <person name="Aroh O."/>
            <person name="Sun Y."/>
            <person name="Lan Y."/>
            <person name="Juniper S.K."/>
            <person name="Young C.R."/>
            <person name="Angers B."/>
            <person name="Qian P.Y."/>
        </authorList>
    </citation>
    <scope>NUCLEOTIDE SEQUENCE</scope>
    <source>
        <strain evidence="12">P08H-3</strain>
    </source>
</reference>
<evidence type="ECO:0000256" key="4">
    <source>
        <dbReference type="ARBA" id="ARBA00022692"/>
    </source>
</evidence>
<evidence type="ECO:0000313" key="12">
    <source>
        <dbReference type="EMBL" id="KAK2154927.1"/>
    </source>
</evidence>
<dbReference type="AlphaFoldDB" id="A0AAD9N2N7"/>
<keyword evidence="4 11" id="KW-0812">Transmembrane</keyword>
<dbReference type="InterPro" id="IPR001873">
    <property type="entry name" value="ENaC"/>
</dbReference>
<comment type="subcellular location">
    <subcellularLocation>
        <location evidence="1">Membrane</location>
        <topology evidence="1">Multi-pass membrane protein</topology>
    </subcellularLocation>
</comment>
<dbReference type="Gene3D" id="1.10.287.820">
    <property type="entry name" value="Acid-sensing ion channel domain"/>
    <property type="match status" value="1"/>
</dbReference>
<keyword evidence="3 11" id="KW-0894">Sodium channel</keyword>
<evidence type="ECO:0000256" key="10">
    <source>
        <dbReference type="ARBA" id="ARBA00023303"/>
    </source>
</evidence>
<keyword evidence="5" id="KW-1133">Transmembrane helix</keyword>
<comment type="similarity">
    <text evidence="11">Belongs to the amiloride-sensitive sodium channel (TC 1.A.6) family.</text>
</comment>
<organism evidence="12 13">
    <name type="scientific">Paralvinella palmiformis</name>
    <dbReference type="NCBI Taxonomy" id="53620"/>
    <lineage>
        <taxon>Eukaryota</taxon>
        <taxon>Metazoa</taxon>
        <taxon>Spiralia</taxon>
        <taxon>Lophotrochozoa</taxon>
        <taxon>Annelida</taxon>
        <taxon>Polychaeta</taxon>
        <taxon>Sedentaria</taxon>
        <taxon>Canalipalpata</taxon>
        <taxon>Terebellida</taxon>
        <taxon>Terebelliformia</taxon>
        <taxon>Alvinellidae</taxon>
        <taxon>Paralvinella</taxon>
    </lineage>
</organism>
<evidence type="ECO:0000313" key="13">
    <source>
        <dbReference type="Proteomes" id="UP001208570"/>
    </source>
</evidence>
<dbReference type="PANTHER" id="PTHR11690">
    <property type="entry name" value="AMILORIDE-SENSITIVE SODIUM CHANNEL-RELATED"/>
    <property type="match status" value="1"/>
</dbReference>